<name>A0A167IMG7_9GAMM</name>
<proteinExistence type="predicted"/>
<gene>
    <name evidence="1" type="ORF">N478_08365</name>
</gene>
<accession>A0A167IMG7</accession>
<dbReference type="AlphaFoldDB" id="A0A167IMG7"/>
<reference evidence="1 2" key="1">
    <citation type="submission" date="2013-07" db="EMBL/GenBank/DDBJ databases">
        <title>Comparative Genomic and Metabolomic Analysis of Twelve Strains of Pseudoalteromonas luteoviolacea.</title>
        <authorList>
            <person name="Vynne N.G."/>
            <person name="Mansson M."/>
            <person name="Gram L."/>
        </authorList>
    </citation>
    <scope>NUCLEOTIDE SEQUENCE [LARGE SCALE GENOMIC DNA]</scope>
    <source>
        <strain evidence="1 2">S4060-1</strain>
    </source>
</reference>
<comment type="caution">
    <text evidence="1">The sequence shown here is derived from an EMBL/GenBank/DDBJ whole genome shotgun (WGS) entry which is preliminary data.</text>
</comment>
<organism evidence="1 2">
    <name type="scientific">Pseudoalteromonas luteoviolacea S4060-1</name>
    <dbReference type="NCBI Taxonomy" id="1365257"/>
    <lineage>
        <taxon>Bacteria</taxon>
        <taxon>Pseudomonadati</taxon>
        <taxon>Pseudomonadota</taxon>
        <taxon>Gammaproteobacteria</taxon>
        <taxon>Alteromonadales</taxon>
        <taxon>Pseudoalteromonadaceae</taxon>
        <taxon>Pseudoalteromonas</taxon>
    </lineage>
</organism>
<evidence type="ECO:0000313" key="1">
    <source>
        <dbReference type="EMBL" id="KZN59722.1"/>
    </source>
</evidence>
<sequence>MQAAQKKETENTHDFWLGANEQDKPIHKFRNEGHAVVYDGKYYAMVAAPSAEHPGNRREVGHFSRYDNKEWSIGGRRGAAYHGDRQFDFVITQANNMVIGEKDTVGHTNLSERKMVKFAGTITFLDGDDAKNKSDLNQQNKTTIVMTRGSGHYKTAGLNSQEARQKIAQLWGPGRVGTQGFAWDY</sequence>
<dbReference type="RefSeq" id="WP_063371889.1">
    <property type="nucleotide sequence ID" value="NZ_AUXX01000067.1"/>
</dbReference>
<protein>
    <submittedName>
        <fullName evidence="1">Uncharacterized protein</fullName>
    </submittedName>
</protein>
<dbReference type="EMBL" id="AUXX01000067">
    <property type="protein sequence ID" value="KZN59722.1"/>
    <property type="molecule type" value="Genomic_DNA"/>
</dbReference>
<evidence type="ECO:0000313" key="2">
    <source>
        <dbReference type="Proteomes" id="UP000076661"/>
    </source>
</evidence>
<dbReference type="Proteomes" id="UP000076661">
    <property type="component" value="Unassembled WGS sequence"/>
</dbReference>
<dbReference type="PATRIC" id="fig|1365257.3.peg.5091"/>